<accession>A0A7I9VQV1</accession>
<dbReference type="Gene3D" id="1.20.120.520">
    <property type="entry name" value="nmb1532 protein domain like"/>
    <property type="match status" value="1"/>
</dbReference>
<sequence length="162" mass="17766">MAQKRSRQLKPLSSEHHQALLVAFQLKNGLAGHAESAGAPKDLAGLVSLAKRFDAAVLRAHGRAEEELLGEHLPEVDVKRLAVEHRELARLLEAAQQGGPQDARHALSAFAELLERHVRWEERELFGACELAMGEAALALVGTELERRLVLQRVDAKAAKRA</sequence>
<dbReference type="AlphaFoldDB" id="A0A7I9VQV1"/>
<organism evidence="2 3">
    <name type="scientific">Anaeromyxobacter diazotrophicus</name>
    <dbReference type="NCBI Taxonomy" id="2590199"/>
    <lineage>
        <taxon>Bacteria</taxon>
        <taxon>Pseudomonadati</taxon>
        <taxon>Myxococcota</taxon>
        <taxon>Myxococcia</taxon>
        <taxon>Myxococcales</taxon>
        <taxon>Cystobacterineae</taxon>
        <taxon>Anaeromyxobacteraceae</taxon>
        <taxon>Anaeromyxobacter</taxon>
    </lineage>
</organism>
<evidence type="ECO:0000259" key="1">
    <source>
        <dbReference type="Pfam" id="PF01814"/>
    </source>
</evidence>
<name>A0A7I9VQV1_9BACT</name>
<keyword evidence="3" id="KW-1185">Reference proteome</keyword>
<dbReference type="InterPro" id="IPR012312">
    <property type="entry name" value="Hemerythrin-like"/>
</dbReference>
<evidence type="ECO:0000313" key="3">
    <source>
        <dbReference type="Proteomes" id="UP000503640"/>
    </source>
</evidence>
<feature type="domain" description="Hemerythrin-like" evidence="1">
    <location>
        <begin position="15"/>
        <end position="128"/>
    </location>
</feature>
<dbReference type="Proteomes" id="UP000503640">
    <property type="component" value="Unassembled WGS sequence"/>
</dbReference>
<comment type="caution">
    <text evidence="2">The sequence shown here is derived from an EMBL/GenBank/DDBJ whole genome shotgun (WGS) entry which is preliminary data.</text>
</comment>
<dbReference type="EMBL" id="BJTG01000008">
    <property type="protein sequence ID" value="GEJ58469.1"/>
    <property type="molecule type" value="Genomic_DNA"/>
</dbReference>
<reference evidence="3" key="1">
    <citation type="journal article" date="2020" name="Appl. Environ. Microbiol.">
        <title>Diazotrophic Anaeromyxobacter Isolates from Soils.</title>
        <authorList>
            <person name="Masuda Y."/>
            <person name="Yamanaka H."/>
            <person name="Xu Z.X."/>
            <person name="Shiratori Y."/>
            <person name="Aono T."/>
            <person name="Amachi S."/>
            <person name="Senoo K."/>
            <person name="Itoh H."/>
        </authorList>
    </citation>
    <scope>NUCLEOTIDE SEQUENCE [LARGE SCALE GENOMIC DNA]</scope>
    <source>
        <strain evidence="3">R267</strain>
    </source>
</reference>
<dbReference type="Pfam" id="PF01814">
    <property type="entry name" value="Hemerythrin"/>
    <property type="match status" value="1"/>
</dbReference>
<dbReference type="RefSeq" id="WP_176067061.1">
    <property type="nucleotide sequence ID" value="NZ_BJTG01000008.1"/>
</dbReference>
<gene>
    <name evidence="2" type="ORF">AMYX_32100</name>
</gene>
<evidence type="ECO:0000313" key="2">
    <source>
        <dbReference type="EMBL" id="GEJ58469.1"/>
    </source>
</evidence>
<protein>
    <recommendedName>
        <fullName evidence="1">Hemerythrin-like domain-containing protein</fullName>
    </recommendedName>
</protein>
<proteinExistence type="predicted"/>